<feature type="region of interest" description="Disordered" evidence="1">
    <location>
        <begin position="151"/>
        <end position="175"/>
    </location>
</feature>
<dbReference type="AlphaFoldDB" id="A0A8J4YJK7"/>
<organism evidence="2 3">
    <name type="scientific">Chionoecetes opilio</name>
    <name type="common">Atlantic snow crab</name>
    <name type="synonym">Cancer opilio</name>
    <dbReference type="NCBI Taxonomy" id="41210"/>
    <lineage>
        <taxon>Eukaryota</taxon>
        <taxon>Metazoa</taxon>
        <taxon>Ecdysozoa</taxon>
        <taxon>Arthropoda</taxon>
        <taxon>Crustacea</taxon>
        <taxon>Multicrustacea</taxon>
        <taxon>Malacostraca</taxon>
        <taxon>Eumalacostraca</taxon>
        <taxon>Eucarida</taxon>
        <taxon>Decapoda</taxon>
        <taxon>Pleocyemata</taxon>
        <taxon>Brachyura</taxon>
        <taxon>Eubrachyura</taxon>
        <taxon>Majoidea</taxon>
        <taxon>Majidae</taxon>
        <taxon>Chionoecetes</taxon>
    </lineage>
</organism>
<evidence type="ECO:0000313" key="2">
    <source>
        <dbReference type="EMBL" id="KAG0728982.1"/>
    </source>
</evidence>
<name>A0A8J4YJK7_CHIOP</name>
<dbReference type="EMBL" id="JACEEZ010001614">
    <property type="protein sequence ID" value="KAG0728982.1"/>
    <property type="molecule type" value="Genomic_DNA"/>
</dbReference>
<dbReference type="Proteomes" id="UP000770661">
    <property type="component" value="Unassembled WGS sequence"/>
</dbReference>
<keyword evidence="3" id="KW-1185">Reference proteome</keyword>
<evidence type="ECO:0000256" key="1">
    <source>
        <dbReference type="SAM" id="MobiDB-lite"/>
    </source>
</evidence>
<evidence type="ECO:0000313" key="3">
    <source>
        <dbReference type="Proteomes" id="UP000770661"/>
    </source>
</evidence>
<proteinExistence type="predicted"/>
<gene>
    <name evidence="2" type="ORF">GWK47_031295</name>
</gene>
<accession>A0A8J4YJK7</accession>
<feature type="compositionally biased region" description="Polar residues" evidence="1">
    <location>
        <begin position="151"/>
        <end position="167"/>
    </location>
</feature>
<comment type="caution">
    <text evidence="2">The sequence shown here is derived from an EMBL/GenBank/DDBJ whole genome shotgun (WGS) entry which is preliminary data.</text>
</comment>
<feature type="region of interest" description="Disordered" evidence="1">
    <location>
        <begin position="69"/>
        <end position="89"/>
    </location>
</feature>
<protein>
    <submittedName>
        <fullName evidence="2">Uncharacterized protein</fullName>
    </submittedName>
</protein>
<sequence length="175" mass="19096">MTRGWDHQHRHIQKQYVLASFLPGSRRSRTLCYPGPASPACVKACPVPSHVSYKCSQCHHPAPRGHNPTWSMPGTDPWHPPRASRRPTPTQPWYCTSWLRRGADASQVVDRSITSSGNAGVHVMLPSCRQLLGSVAAMVSCLVVSRLSHAASQPTAGQPGTSRSLCNTFPLGRQP</sequence>
<reference evidence="2" key="1">
    <citation type="submission" date="2020-07" db="EMBL/GenBank/DDBJ databases">
        <title>The High-quality genome of the commercially important snow crab, Chionoecetes opilio.</title>
        <authorList>
            <person name="Jeong J.-H."/>
            <person name="Ryu S."/>
        </authorList>
    </citation>
    <scope>NUCLEOTIDE SEQUENCE</scope>
    <source>
        <strain evidence="2">MADBK_172401_WGS</strain>
        <tissue evidence="2">Digestive gland</tissue>
    </source>
</reference>